<dbReference type="GO" id="GO:0047499">
    <property type="term" value="F:calcium-independent phospholipase A2 activity"/>
    <property type="evidence" value="ECO:0007669"/>
    <property type="project" value="TreeGrafter"/>
</dbReference>
<reference evidence="3 4" key="1">
    <citation type="submission" date="2014-04" db="EMBL/GenBank/DDBJ databases">
        <authorList>
            <consortium name="DOE Joint Genome Institute"/>
            <person name="Kuo A."/>
            <person name="Zuccaro A."/>
            <person name="Kohler A."/>
            <person name="Nagy L.G."/>
            <person name="Floudas D."/>
            <person name="Copeland A."/>
            <person name="Barry K.W."/>
            <person name="Cichocki N."/>
            <person name="Veneault-Fourrey C."/>
            <person name="LaButti K."/>
            <person name="Lindquist E.A."/>
            <person name="Lipzen A."/>
            <person name="Lundell T."/>
            <person name="Morin E."/>
            <person name="Murat C."/>
            <person name="Sun H."/>
            <person name="Tunlid A."/>
            <person name="Henrissat B."/>
            <person name="Grigoriev I.V."/>
            <person name="Hibbett D.S."/>
            <person name="Martin F."/>
            <person name="Nordberg H.P."/>
            <person name="Cantor M.N."/>
            <person name="Hua S.X."/>
        </authorList>
    </citation>
    <scope>NUCLEOTIDE SEQUENCE [LARGE SCALE GENOMIC DNA]</scope>
    <source>
        <strain evidence="3 4">MAFF 305830</strain>
    </source>
</reference>
<dbReference type="Proteomes" id="UP000054097">
    <property type="component" value="Unassembled WGS sequence"/>
</dbReference>
<evidence type="ECO:0000256" key="1">
    <source>
        <dbReference type="ARBA" id="ARBA00022801"/>
    </source>
</evidence>
<sequence>MKDLFKRLNQARTGLNQGRAATFSDTDIDNMRPCEYFDLIVGSGTGGLIAIYLGRLKLTIKECEERLVNIGDQVYEAPFSHWNVFQRYSYDSTALEKVLKEQPGSNLPFCHQEAEGTGCKVAVLVSTGLPGSTQILRSYRHAQTNTQQDTGVWQTMRATMASYHDFPPVETGTQVLWGPDASFSNPSQVAVGEAEDLFHLRRNVDLGEPAAPGRGLCIMSLGNGLYPESAPFASTPIEYQIQLSLRKLRGIVPSLWAAARGLLPEKVHALRDLAMGCEHQHREILAKFPKEADIGTRRDNLMLYFNSSQSKYFRFNIEDEMGELLDSRTWNDASKARVDEWASTEYLSEDFTPDRLNEWELACSQL</sequence>
<keyword evidence="1" id="KW-0378">Hydrolase</keyword>
<dbReference type="HOGENOM" id="CLU_756867_0_0_1"/>
<reference evidence="4" key="2">
    <citation type="submission" date="2015-01" db="EMBL/GenBank/DDBJ databases">
        <title>Evolutionary Origins and Diversification of the Mycorrhizal Mutualists.</title>
        <authorList>
            <consortium name="DOE Joint Genome Institute"/>
            <consortium name="Mycorrhizal Genomics Consortium"/>
            <person name="Kohler A."/>
            <person name="Kuo A."/>
            <person name="Nagy L.G."/>
            <person name="Floudas D."/>
            <person name="Copeland A."/>
            <person name="Barry K.W."/>
            <person name="Cichocki N."/>
            <person name="Veneault-Fourrey C."/>
            <person name="LaButti K."/>
            <person name="Lindquist E.A."/>
            <person name="Lipzen A."/>
            <person name="Lundell T."/>
            <person name="Morin E."/>
            <person name="Murat C."/>
            <person name="Riley R."/>
            <person name="Ohm R."/>
            <person name="Sun H."/>
            <person name="Tunlid A."/>
            <person name="Henrissat B."/>
            <person name="Grigoriev I.V."/>
            <person name="Hibbett D.S."/>
            <person name="Martin F."/>
        </authorList>
    </citation>
    <scope>NUCLEOTIDE SEQUENCE [LARGE SCALE GENOMIC DNA]</scope>
    <source>
        <strain evidence="4">MAFF 305830</strain>
    </source>
</reference>
<keyword evidence="4" id="KW-1185">Reference proteome</keyword>
<organism evidence="3 4">
    <name type="scientific">Serendipita vermifera MAFF 305830</name>
    <dbReference type="NCBI Taxonomy" id="933852"/>
    <lineage>
        <taxon>Eukaryota</taxon>
        <taxon>Fungi</taxon>
        <taxon>Dikarya</taxon>
        <taxon>Basidiomycota</taxon>
        <taxon>Agaricomycotina</taxon>
        <taxon>Agaricomycetes</taxon>
        <taxon>Sebacinales</taxon>
        <taxon>Serendipitaceae</taxon>
        <taxon>Serendipita</taxon>
    </lineage>
</organism>
<dbReference type="STRING" id="933852.A0A0C2X2I3"/>
<dbReference type="AlphaFoldDB" id="A0A0C2X2I3"/>
<evidence type="ECO:0008006" key="5">
    <source>
        <dbReference type="Google" id="ProtNLM"/>
    </source>
</evidence>
<dbReference type="OrthoDB" id="630895at2759"/>
<evidence type="ECO:0000313" key="3">
    <source>
        <dbReference type="EMBL" id="KIM23637.1"/>
    </source>
</evidence>
<dbReference type="PANTHER" id="PTHR24185:SF1">
    <property type="entry name" value="CALCIUM-INDEPENDENT PHOSPHOLIPASE A2-GAMMA"/>
    <property type="match status" value="1"/>
</dbReference>
<gene>
    <name evidence="3" type="ORF">M408DRAFT_252540</name>
</gene>
<accession>A0A0C2X2I3</accession>
<dbReference type="GO" id="GO:0016020">
    <property type="term" value="C:membrane"/>
    <property type="evidence" value="ECO:0007669"/>
    <property type="project" value="TreeGrafter"/>
</dbReference>
<dbReference type="SUPFAM" id="SSF52151">
    <property type="entry name" value="FabD/lysophospholipase-like"/>
    <property type="match status" value="1"/>
</dbReference>
<keyword evidence="2" id="KW-0442">Lipid degradation</keyword>
<dbReference type="Gene3D" id="3.40.1090.10">
    <property type="entry name" value="Cytosolic phospholipase A2 catalytic domain"/>
    <property type="match status" value="1"/>
</dbReference>
<dbReference type="EMBL" id="KN824334">
    <property type="protein sequence ID" value="KIM23637.1"/>
    <property type="molecule type" value="Genomic_DNA"/>
</dbReference>
<dbReference type="InterPro" id="IPR016035">
    <property type="entry name" value="Acyl_Trfase/lysoPLipase"/>
</dbReference>
<keyword evidence="2" id="KW-0443">Lipid metabolism</keyword>
<dbReference type="GO" id="GO:0016042">
    <property type="term" value="P:lipid catabolic process"/>
    <property type="evidence" value="ECO:0007669"/>
    <property type="project" value="UniProtKB-KW"/>
</dbReference>
<dbReference type="PANTHER" id="PTHR24185">
    <property type="entry name" value="CALCIUM-INDEPENDENT PHOSPHOLIPASE A2-GAMMA"/>
    <property type="match status" value="1"/>
</dbReference>
<name>A0A0C2X2I3_SERVB</name>
<dbReference type="GO" id="GO:0019369">
    <property type="term" value="P:arachidonate metabolic process"/>
    <property type="evidence" value="ECO:0007669"/>
    <property type="project" value="TreeGrafter"/>
</dbReference>
<protein>
    <recommendedName>
        <fullName evidence="5">PNPLA domain-containing protein</fullName>
    </recommendedName>
</protein>
<evidence type="ECO:0000313" key="4">
    <source>
        <dbReference type="Proteomes" id="UP000054097"/>
    </source>
</evidence>
<proteinExistence type="predicted"/>
<evidence type="ECO:0000256" key="2">
    <source>
        <dbReference type="ARBA" id="ARBA00022963"/>
    </source>
</evidence>